<dbReference type="RefSeq" id="WP_066468718.1">
    <property type="nucleotide sequence ID" value="NZ_CBCRUZ010000004.1"/>
</dbReference>
<dbReference type="PROSITE" id="PS00474">
    <property type="entry name" value="RIBOSOMAL_L3"/>
    <property type="match status" value="1"/>
</dbReference>
<evidence type="ECO:0000256" key="3">
    <source>
        <dbReference type="ARBA" id="ARBA00022884"/>
    </source>
</evidence>
<name>A0ABX8SC38_9ACTN</name>
<proteinExistence type="inferred from homology"/>
<evidence type="ECO:0000256" key="10">
    <source>
        <dbReference type="SAM" id="MobiDB-lite"/>
    </source>
</evidence>
<evidence type="ECO:0000313" key="12">
    <source>
        <dbReference type="Proteomes" id="UP000887023"/>
    </source>
</evidence>
<dbReference type="EMBL" id="CP079105">
    <property type="protein sequence ID" value="QXQ14554.1"/>
    <property type="molecule type" value="Genomic_DNA"/>
</dbReference>
<dbReference type="SUPFAM" id="SSF50447">
    <property type="entry name" value="Translation proteins"/>
    <property type="match status" value="1"/>
</dbReference>
<dbReference type="Gene3D" id="2.40.30.10">
    <property type="entry name" value="Translation factors"/>
    <property type="match status" value="1"/>
</dbReference>
<feature type="region of interest" description="Disordered" evidence="10">
    <location>
        <begin position="144"/>
        <end position="164"/>
    </location>
</feature>
<dbReference type="GO" id="GO:0005840">
    <property type="term" value="C:ribosome"/>
    <property type="evidence" value="ECO:0007669"/>
    <property type="project" value="UniProtKB-KW"/>
</dbReference>
<evidence type="ECO:0000256" key="5">
    <source>
        <dbReference type="ARBA" id="ARBA00023274"/>
    </source>
</evidence>
<evidence type="ECO:0000256" key="9">
    <source>
        <dbReference type="RuleBase" id="RU003906"/>
    </source>
</evidence>
<keyword evidence="12" id="KW-1185">Reference proteome</keyword>
<dbReference type="Pfam" id="PF00297">
    <property type="entry name" value="Ribosomal_L3"/>
    <property type="match status" value="1"/>
</dbReference>
<accession>A0ABX8SC38</accession>
<dbReference type="HAMAP" id="MF_01325_B">
    <property type="entry name" value="Ribosomal_uL3_B"/>
    <property type="match status" value="1"/>
</dbReference>
<evidence type="ECO:0000256" key="6">
    <source>
        <dbReference type="ARBA" id="ARBA00035243"/>
    </source>
</evidence>
<gene>
    <name evidence="7 11" type="primary">rplC</name>
    <name evidence="11" type="ORF">KV203_03865</name>
</gene>
<dbReference type="InterPro" id="IPR000597">
    <property type="entry name" value="Ribosomal_uL3"/>
</dbReference>
<dbReference type="Gene3D" id="3.30.160.810">
    <property type="match status" value="1"/>
</dbReference>
<keyword evidence="3 7" id="KW-0694">RNA-binding</keyword>
<organism evidence="11 12">
    <name type="scientific">Skermania pinensis</name>
    <dbReference type="NCBI Taxonomy" id="39122"/>
    <lineage>
        <taxon>Bacteria</taxon>
        <taxon>Bacillati</taxon>
        <taxon>Actinomycetota</taxon>
        <taxon>Actinomycetes</taxon>
        <taxon>Mycobacteriales</taxon>
        <taxon>Gordoniaceae</taxon>
        <taxon>Skermania</taxon>
    </lineage>
</organism>
<comment type="subunit">
    <text evidence="7 9">Part of the 50S ribosomal subunit. Forms a cluster with proteins L14 and L19.</text>
</comment>
<keyword evidence="2 7" id="KW-0699">rRNA-binding</keyword>
<evidence type="ECO:0000313" key="11">
    <source>
        <dbReference type="EMBL" id="QXQ14554.1"/>
    </source>
</evidence>
<dbReference type="PANTHER" id="PTHR11229">
    <property type="entry name" value="50S RIBOSOMAL PROTEIN L3"/>
    <property type="match status" value="1"/>
</dbReference>
<evidence type="ECO:0000256" key="8">
    <source>
        <dbReference type="RuleBase" id="RU003905"/>
    </source>
</evidence>
<dbReference type="InterPro" id="IPR009000">
    <property type="entry name" value="Transl_B-barrel_sf"/>
</dbReference>
<sequence length="229" mass="23871">MAANSNTSDTSAKARPATGILGTKLGMTQVFDDKNRVVPVTVVKAGPAVVTQIRTEERDGYSAVQIAFGAVDPRRVNKPETGHFAKAGVTPRRHVVEIRVADAGQFEVGQELTAEVFSDGAFVDVTGTSKGKGFAGTMKRHGFRGQGASHGAQAVHRRPGSIGGCATPGRVFKGMRMSGRMGNDRVTTQNLTVHKVDAENGLLLIKGAIPGRNGGVVIVKSAVKGGARA</sequence>
<evidence type="ECO:0000256" key="7">
    <source>
        <dbReference type="HAMAP-Rule" id="MF_01325"/>
    </source>
</evidence>
<dbReference type="PANTHER" id="PTHR11229:SF16">
    <property type="entry name" value="LARGE RIBOSOMAL SUBUNIT PROTEIN UL3C"/>
    <property type="match status" value="1"/>
</dbReference>
<protein>
    <recommendedName>
        <fullName evidence="6 7">Large ribosomal subunit protein uL3</fullName>
    </recommendedName>
</protein>
<comment type="similarity">
    <text evidence="1 7 8">Belongs to the universal ribosomal protein uL3 family.</text>
</comment>
<comment type="function">
    <text evidence="7 9">One of the primary rRNA binding proteins, it binds directly near the 3'-end of the 23S rRNA, where it nucleates assembly of the 50S subunit.</text>
</comment>
<dbReference type="NCBIfam" id="TIGR03625">
    <property type="entry name" value="L3_bact"/>
    <property type="match status" value="1"/>
</dbReference>
<keyword evidence="4 7" id="KW-0689">Ribosomal protein</keyword>
<dbReference type="Proteomes" id="UP000887023">
    <property type="component" value="Chromosome"/>
</dbReference>
<evidence type="ECO:0000256" key="1">
    <source>
        <dbReference type="ARBA" id="ARBA00006540"/>
    </source>
</evidence>
<dbReference type="InterPro" id="IPR019927">
    <property type="entry name" value="Ribosomal_uL3_bac/org-type"/>
</dbReference>
<keyword evidence="5 7" id="KW-0687">Ribonucleoprotein</keyword>
<reference evidence="11" key="1">
    <citation type="submission" date="2021-07" db="EMBL/GenBank/DDBJ databases">
        <title>Candidatus Kaistella beijingensis sp. nov. isolated from a municipal wastewater treatment plant is involved in sludge foaming.</title>
        <authorList>
            <person name="Song Y."/>
            <person name="Liu S.-J."/>
        </authorList>
    </citation>
    <scope>NUCLEOTIDE SEQUENCE</scope>
    <source>
        <strain evidence="11">DSM 43998</strain>
    </source>
</reference>
<evidence type="ECO:0000256" key="2">
    <source>
        <dbReference type="ARBA" id="ARBA00022730"/>
    </source>
</evidence>
<evidence type="ECO:0000256" key="4">
    <source>
        <dbReference type="ARBA" id="ARBA00022980"/>
    </source>
</evidence>
<dbReference type="InterPro" id="IPR019926">
    <property type="entry name" value="Ribosomal_uL3_CS"/>
</dbReference>